<dbReference type="InterPro" id="IPR011006">
    <property type="entry name" value="CheY-like_superfamily"/>
</dbReference>
<name>A0ABS3FTL7_9CYAN</name>
<evidence type="ECO:0000313" key="6">
    <source>
        <dbReference type="Proteomes" id="UP000664844"/>
    </source>
</evidence>
<feature type="domain" description="Response regulatory" evidence="4">
    <location>
        <begin position="3"/>
        <end position="119"/>
    </location>
</feature>
<dbReference type="InterPro" id="IPR001789">
    <property type="entry name" value="Sig_transdc_resp-reg_receiver"/>
</dbReference>
<accession>A0ABS3FTL7</accession>
<evidence type="ECO:0000259" key="4">
    <source>
        <dbReference type="PROSITE" id="PS50110"/>
    </source>
</evidence>
<evidence type="ECO:0000313" key="5">
    <source>
        <dbReference type="EMBL" id="MBO0350450.1"/>
    </source>
</evidence>
<organism evidence="5 6">
    <name type="scientific">Phormidium pseudopriestleyi FRX01</name>
    <dbReference type="NCBI Taxonomy" id="1759528"/>
    <lineage>
        <taxon>Bacteria</taxon>
        <taxon>Bacillati</taxon>
        <taxon>Cyanobacteriota</taxon>
        <taxon>Cyanophyceae</taxon>
        <taxon>Oscillatoriophycideae</taxon>
        <taxon>Oscillatoriales</taxon>
        <taxon>Oscillatoriaceae</taxon>
        <taxon>Phormidium</taxon>
    </lineage>
</organism>
<keyword evidence="2" id="KW-0902">Two-component regulatory system</keyword>
<evidence type="ECO:0000256" key="1">
    <source>
        <dbReference type="ARBA" id="ARBA00022553"/>
    </source>
</evidence>
<dbReference type="RefSeq" id="WP_207088925.1">
    <property type="nucleotide sequence ID" value="NZ_JAFLQW010000408.1"/>
</dbReference>
<dbReference type="InterPro" id="IPR050595">
    <property type="entry name" value="Bact_response_regulator"/>
</dbReference>
<dbReference type="Pfam" id="PF00072">
    <property type="entry name" value="Response_reg"/>
    <property type="match status" value="1"/>
</dbReference>
<protein>
    <submittedName>
        <fullName evidence="5">Response regulator</fullName>
    </submittedName>
</protein>
<dbReference type="SMART" id="SM00448">
    <property type="entry name" value="REC"/>
    <property type="match status" value="1"/>
</dbReference>
<reference evidence="5 6" key="1">
    <citation type="submission" date="2021-03" db="EMBL/GenBank/DDBJ databases">
        <title>Metabolic Capacity of the Antarctic Cyanobacterium Phormidium pseudopriestleyi that Sustains Oxygenic Photosynthesis in the Presence of Hydrogen Sulfide.</title>
        <authorList>
            <person name="Lumian J.E."/>
            <person name="Jungblut A.D."/>
            <person name="Dillon M.L."/>
            <person name="Hawes I."/>
            <person name="Doran P.T."/>
            <person name="Mackey T.J."/>
            <person name="Dick G.J."/>
            <person name="Grettenberger C.L."/>
            <person name="Sumner D.Y."/>
        </authorList>
    </citation>
    <scope>NUCLEOTIDE SEQUENCE [LARGE SCALE GENOMIC DNA]</scope>
    <source>
        <strain evidence="5 6">FRX01</strain>
    </source>
</reference>
<keyword evidence="6" id="KW-1185">Reference proteome</keyword>
<feature type="modified residue" description="4-aspartylphosphate" evidence="3">
    <location>
        <position position="52"/>
    </location>
</feature>
<dbReference type="Gene3D" id="3.40.50.2300">
    <property type="match status" value="1"/>
</dbReference>
<dbReference type="EMBL" id="JAFLQW010000408">
    <property type="protein sequence ID" value="MBO0350450.1"/>
    <property type="molecule type" value="Genomic_DNA"/>
</dbReference>
<dbReference type="PANTHER" id="PTHR44591:SF14">
    <property type="entry name" value="PROTEIN PILG"/>
    <property type="match status" value="1"/>
</dbReference>
<dbReference type="SUPFAM" id="SSF52172">
    <property type="entry name" value="CheY-like"/>
    <property type="match status" value="1"/>
</dbReference>
<keyword evidence="1 3" id="KW-0597">Phosphoprotein</keyword>
<comment type="caution">
    <text evidence="5">The sequence shown here is derived from an EMBL/GenBank/DDBJ whole genome shotgun (WGS) entry which is preliminary data.</text>
</comment>
<evidence type="ECO:0000256" key="2">
    <source>
        <dbReference type="ARBA" id="ARBA00023012"/>
    </source>
</evidence>
<dbReference type="PANTHER" id="PTHR44591">
    <property type="entry name" value="STRESS RESPONSE REGULATOR PROTEIN 1"/>
    <property type="match status" value="1"/>
</dbReference>
<dbReference type="Proteomes" id="UP000664844">
    <property type="component" value="Unassembled WGS sequence"/>
</dbReference>
<evidence type="ECO:0000256" key="3">
    <source>
        <dbReference type="PROSITE-ProRule" id="PRU00169"/>
    </source>
</evidence>
<dbReference type="PROSITE" id="PS50110">
    <property type="entry name" value="RESPONSE_REGULATORY"/>
    <property type="match status" value="1"/>
</dbReference>
<proteinExistence type="predicted"/>
<gene>
    <name evidence="5" type="ORF">J0895_15370</name>
</gene>
<sequence>MSIILIVDDSGTVREMVSDILKKSGLEVIEASDGVQAKEQIQAKPPDLVVTDIVMPRMNGYELCRWLKNDPKAQNIPVIMCTSKSQEFDRYWGMKQGADAYITKPFRPAELIQTIKQLLR</sequence>